<dbReference type="EMBL" id="JAUSQM010000001">
    <property type="protein sequence ID" value="MDP9821063.1"/>
    <property type="molecule type" value="Genomic_DNA"/>
</dbReference>
<gene>
    <name evidence="2" type="ORF">J2S59_000872</name>
</gene>
<dbReference type="RefSeq" id="WP_306824844.1">
    <property type="nucleotide sequence ID" value="NZ_JAUSQM010000001.1"/>
</dbReference>
<proteinExistence type="predicted"/>
<evidence type="ECO:0000259" key="1">
    <source>
        <dbReference type="SMART" id="SM00731"/>
    </source>
</evidence>
<reference evidence="2 3" key="1">
    <citation type="submission" date="2023-07" db="EMBL/GenBank/DDBJ databases">
        <title>Sequencing the genomes of 1000 actinobacteria strains.</title>
        <authorList>
            <person name="Klenk H.-P."/>
        </authorList>
    </citation>
    <scope>NUCLEOTIDE SEQUENCE [LARGE SCALE GENOMIC DNA]</scope>
    <source>
        <strain evidence="2 3">GD13</strain>
    </source>
</reference>
<sequence>MSTTVKFHLAKDGPAPCNATKRACPLGGEHFDTEEEAFDAYDAAAASDQQVQPMGEAEARALTKQLLAEHGLADVKVKFTNSTNSLGKCVFRQVRRFGSIHFETIPYAIHLSRRWLQHGSREQAEDTIRHEVAHAVAGSLAGHGPAWKEVARRLGATPEACATATAEEREAAHPYKIQCEGCGDKHLFGSAPRSVRSCGRCSTKSGFDPTTMFTLYKEGQPVELDAMPRSYRGSYLFVQEKYADEIAVANAERLGVEPDEAGFATNPVTNTCHYFGSTKALRNNEDEPQREKKPAKELDPAIIEALKLKYLKKFKVPFDESGLSVPELLQMAQKGELD</sequence>
<dbReference type="Proteomes" id="UP001240447">
    <property type="component" value="Unassembled WGS sequence"/>
</dbReference>
<keyword evidence="2" id="KW-0482">Metalloprotease</keyword>
<comment type="caution">
    <text evidence="2">The sequence shown here is derived from an EMBL/GenBank/DDBJ whole genome shotgun (WGS) entry which is preliminary data.</text>
</comment>
<organism evidence="2 3">
    <name type="scientific">Nocardioides massiliensis</name>
    <dbReference type="NCBI Taxonomy" id="1325935"/>
    <lineage>
        <taxon>Bacteria</taxon>
        <taxon>Bacillati</taxon>
        <taxon>Actinomycetota</taxon>
        <taxon>Actinomycetes</taxon>
        <taxon>Propionibacteriales</taxon>
        <taxon>Nocardioidaceae</taxon>
        <taxon>Nocardioides</taxon>
    </lineage>
</organism>
<protein>
    <submittedName>
        <fullName evidence="2">SprT family Zn-dependent metalloprotease</fullName>
    </submittedName>
</protein>
<name>A0ABT9NKW9_9ACTN</name>
<evidence type="ECO:0000313" key="3">
    <source>
        <dbReference type="Proteomes" id="UP001240447"/>
    </source>
</evidence>
<evidence type="ECO:0000313" key="2">
    <source>
        <dbReference type="EMBL" id="MDP9821063.1"/>
    </source>
</evidence>
<dbReference type="Pfam" id="PF10263">
    <property type="entry name" value="SprT-like"/>
    <property type="match status" value="1"/>
</dbReference>
<accession>A0ABT9NKW9</accession>
<keyword evidence="2" id="KW-0645">Protease</keyword>
<keyword evidence="2" id="KW-0378">Hydrolase</keyword>
<dbReference type="SMART" id="SM00731">
    <property type="entry name" value="SprT"/>
    <property type="match status" value="1"/>
</dbReference>
<feature type="domain" description="SprT-like" evidence="1">
    <location>
        <begin position="48"/>
        <end position="208"/>
    </location>
</feature>
<dbReference type="InterPro" id="IPR006640">
    <property type="entry name" value="SprT-like_domain"/>
</dbReference>
<keyword evidence="3" id="KW-1185">Reference proteome</keyword>
<dbReference type="GO" id="GO:0008237">
    <property type="term" value="F:metallopeptidase activity"/>
    <property type="evidence" value="ECO:0007669"/>
    <property type="project" value="UniProtKB-KW"/>
</dbReference>